<proteinExistence type="predicted"/>
<dbReference type="EMBL" id="CP003057">
    <property type="protein sequence ID" value="AEQ95266.1"/>
    <property type="molecule type" value="Genomic_DNA"/>
</dbReference>
<feature type="compositionally biased region" description="Basic and acidic residues" evidence="1">
    <location>
        <begin position="63"/>
        <end position="72"/>
    </location>
</feature>
<name>G7TF98_XANOB</name>
<dbReference type="AlphaFoldDB" id="G7TF98"/>
<evidence type="ECO:0000256" key="1">
    <source>
        <dbReference type="SAM" id="MobiDB-lite"/>
    </source>
</evidence>
<protein>
    <submittedName>
        <fullName evidence="2">Merozoite surface protein 2</fullName>
    </submittedName>
</protein>
<sequence>MLAMRCRYARVSYWLAGHAGLQAGHVGIGQVDGGAAESSGVQVAARDGSSACGAQPHSAASSAKDKRGGSHG</sequence>
<keyword evidence="2" id="KW-0477">Merozoite</keyword>
<dbReference type="Proteomes" id="UP000008851">
    <property type="component" value="Chromosome"/>
</dbReference>
<feature type="region of interest" description="Disordered" evidence="1">
    <location>
        <begin position="47"/>
        <end position="72"/>
    </location>
</feature>
<evidence type="ECO:0000313" key="2">
    <source>
        <dbReference type="EMBL" id="AEQ95266.1"/>
    </source>
</evidence>
<gene>
    <name evidence="2" type="ORF">XOC_1065</name>
</gene>
<evidence type="ECO:0000313" key="3">
    <source>
        <dbReference type="Proteomes" id="UP000008851"/>
    </source>
</evidence>
<dbReference type="HOGENOM" id="CLU_2721311_0_0_6"/>
<accession>G7TF98</accession>
<organism evidence="2 3">
    <name type="scientific">Xanthomonas oryzae pv. oryzicola (strain BLS256)</name>
    <dbReference type="NCBI Taxonomy" id="383407"/>
    <lineage>
        <taxon>Bacteria</taxon>
        <taxon>Pseudomonadati</taxon>
        <taxon>Pseudomonadota</taxon>
        <taxon>Gammaproteobacteria</taxon>
        <taxon>Lysobacterales</taxon>
        <taxon>Lysobacteraceae</taxon>
        <taxon>Xanthomonas</taxon>
    </lineage>
</organism>
<reference evidence="2 3" key="1">
    <citation type="journal article" date="2011" name="J. Bacteriol.">
        <title>Two new complete genome sequences offer insight into host and tissue specificity of plant pathogenic Xanthomonas spp.</title>
        <authorList>
            <person name="Bogdanove A.J."/>
            <person name="Koebnik R."/>
            <person name="Lu H."/>
            <person name="Furutani A."/>
            <person name="Angiuoli S.V."/>
            <person name="Patil P.B."/>
            <person name="Van Sluys M.A."/>
            <person name="Ryan R.P."/>
            <person name="Meyer D.F."/>
            <person name="Han S.W."/>
            <person name="Aparna G."/>
            <person name="Rajaram M."/>
            <person name="Delcher A.L."/>
            <person name="Phillippy A.M."/>
            <person name="Puiu D."/>
            <person name="Schatz M.C."/>
            <person name="Shumway M."/>
            <person name="Sommer D.D."/>
            <person name="Trapnell C."/>
            <person name="Benahmed F."/>
            <person name="Dimitrov G."/>
            <person name="Madupu R."/>
            <person name="Radune D."/>
            <person name="Sullivan S."/>
            <person name="Jha G."/>
            <person name="Ishihara H."/>
            <person name="Lee S.W."/>
            <person name="Pandey A."/>
            <person name="Sharma V."/>
            <person name="Sriariyanun M."/>
            <person name="Szurek B."/>
            <person name="Vera-Cruz C.M."/>
            <person name="Dorman K.S."/>
            <person name="Ronald P.C."/>
            <person name="Verdier V."/>
            <person name="Dow J.M."/>
            <person name="Sonti R.V."/>
            <person name="Tsuge S."/>
            <person name="Brendel V.P."/>
            <person name="Rabinowicz P.D."/>
            <person name="Leach J.E."/>
            <person name="White F.F."/>
            <person name="Salzberg S.L."/>
        </authorList>
    </citation>
    <scope>NUCLEOTIDE SEQUENCE [LARGE SCALE GENOMIC DNA]</scope>
    <source>
        <strain evidence="2 3">BLS256</strain>
    </source>
</reference>
<dbReference type="KEGG" id="xor:XOC_1065"/>